<comment type="catalytic activity">
    <reaction evidence="8">
        <text>L-seryl-[protein] + ATP = 3-O-(5'-adenylyl)-L-seryl-[protein] + diphosphate</text>
        <dbReference type="Rhea" id="RHEA:58120"/>
        <dbReference type="Rhea" id="RHEA-COMP:9863"/>
        <dbReference type="Rhea" id="RHEA-COMP:15073"/>
        <dbReference type="ChEBI" id="CHEBI:29999"/>
        <dbReference type="ChEBI" id="CHEBI:30616"/>
        <dbReference type="ChEBI" id="CHEBI:33019"/>
        <dbReference type="ChEBI" id="CHEBI:142516"/>
        <dbReference type="EC" id="2.7.7.108"/>
    </reaction>
</comment>
<dbReference type="Pfam" id="PF02696">
    <property type="entry name" value="SelO"/>
    <property type="match status" value="1"/>
</dbReference>
<comment type="function">
    <text evidence="8">Nucleotidyltransferase involved in the post-translational modification of proteins. It can catalyze the addition of adenosine monophosphate (AMP) or uridine monophosphate (UMP) to a protein, resulting in modifications known as AMPylation and UMPylation.</text>
</comment>
<keyword evidence="5 8" id="KW-0547">Nucleotide-binding</keyword>
<proteinExistence type="inferred from homology"/>
<dbReference type="NCBIfam" id="NF000658">
    <property type="entry name" value="PRK00029.1"/>
    <property type="match status" value="1"/>
</dbReference>
<keyword evidence="3 8" id="KW-0548">Nucleotidyltransferase</keyword>
<keyword evidence="4 8" id="KW-0479">Metal-binding</keyword>
<feature type="binding site" evidence="8">
    <location>
        <position position="187"/>
    </location>
    <ligand>
        <name>ATP</name>
        <dbReference type="ChEBI" id="CHEBI:30616"/>
    </ligand>
</feature>
<feature type="active site" description="Proton acceptor" evidence="8">
    <location>
        <position position="256"/>
    </location>
</feature>
<reference evidence="9" key="2">
    <citation type="submission" date="2020-09" db="EMBL/GenBank/DDBJ databases">
        <authorList>
            <person name="Sun Q."/>
            <person name="Kim S."/>
        </authorList>
    </citation>
    <scope>NUCLEOTIDE SEQUENCE</scope>
    <source>
        <strain evidence="9">KCTC 22169</strain>
    </source>
</reference>
<evidence type="ECO:0000313" key="9">
    <source>
        <dbReference type="EMBL" id="GGX55691.1"/>
    </source>
</evidence>
<keyword evidence="6 8" id="KW-0067">ATP-binding</keyword>
<dbReference type="EC" id="2.7.7.108" evidence="8"/>
<keyword evidence="7 8" id="KW-0460">Magnesium</keyword>
<evidence type="ECO:0000256" key="5">
    <source>
        <dbReference type="ARBA" id="ARBA00022741"/>
    </source>
</evidence>
<keyword evidence="8" id="KW-0464">Manganese</keyword>
<evidence type="ECO:0000313" key="10">
    <source>
        <dbReference type="Proteomes" id="UP000626148"/>
    </source>
</evidence>
<evidence type="ECO:0000256" key="2">
    <source>
        <dbReference type="ARBA" id="ARBA00022679"/>
    </source>
</evidence>
<feature type="binding site" evidence="8">
    <location>
        <position position="117"/>
    </location>
    <ligand>
        <name>ATP</name>
        <dbReference type="ChEBI" id="CHEBI:30616"/>
    </ligand>
</feature>
<organism evidence="9 10">
    <name type="scientific">Saccharospirillum salsuginis</name>
    <dbReference type="NCBI Taxonomy" id="418750"/>
    <lineage>
        <taxon>Bacteria</taxon>
        <taxon>Pseudomonadati</taxon>
        <taxon>Pseudomonadota</taxon>
        <taxon>Gammaproteobacteria</taxon>
        <taxon>Oceanospirillales</taxon>
        <taxon>Saccharospirillaceae</taxon>
        <taxon>Saccharospirillum</taxon>
    </lineage>
</organism>
<evidence type="ECO:0000256" key="1">
    <source>
        <dbReference type="ARBA" id="ARBA00009747"/>
    </source>
</evidence>
<dbReference type="PANTHER" id="PTHR32057:SF14">
    <property type="entry name" value="PROTEIN ADENYLYLTRANSFERASE SELO, MITOCHONDRIAL"/>
    <property type="match status" value="1"/>
</dbReference>
<accession>A0A918KA17</accession>
<dbReference type="RefSeq" id="WP_189608901.1">
    <property type="nucleotide sequence ID" value="NZ_BMXR01000005.1"/>
</dbReference>
<evidence type="ECO:0000256" key="7">
    <source>
        <dbReference type="ARBA" id="ARBA00022842"/>
    </source>
</evidence>
<dbReference type="GO" id="GO:0000287">
    <property type="term" value="F:magnesium ion binding"/>
    <property type="evidence" value="ECO:0007669"/>
    <property type="project" value="UniProtKB-UniRule"/>
</dbReference>
<gene>
    <name evidence="8" type="primary">ydiU</name>
    <name evidence="8" type="synonym">selO</name>
    <name evidence="9" type="ORF">GCM10007392_24230</name>
</gene>
<comment type="caution">
    <text evidence="9">The sequence shown here is derived from an EMBL/GenBank/DDBJ whole genome shotgun (WGS) entry which is preliminary data.</text>
</comment>
<comment type="catalytic activity">
    <reaction evidence="8">
        <text>L-histidyl-[protein] + UTP = N(tele)-(5'-uridylyl)-L-histidyl-[protein] + diphosphate</text>
        <dbReference type="Rhea" id="RHEA:83891"/>
        <dbReference type="Rhea" id="RHEA-COMP:9745"/>
        <dbReference type="Rhea" id="RHEA-COMP:20239"/>
        <dbReference type="ChEBI" id="CHEBI:29979"/>
        <dbReference type="ChEBI" id="CHEBI:33019"/>
        <dbReference type="ChEBI" id="CHEBI:46398"/>
        <dbReference type="ChEBI" id="CHEBI:233474"/>
    </reaction>
</comment>
<dbReference type="GO" id="GO:0030145">
    <property type="term" value="F:manganese ion binding"/>
    <property type="evidence" value="ECO:0007669"/>
    <property type="project" value="UniProtKB-UniRule"/>
</dbReference>
<comment type="similarity">
    <text evidence="1 8">Belongs to the SELO family.</text>
</comment>
<dbReference type="EMBL" id="BMXR01000005">
    <property type="protein sequence ID" value="GGX55691.1"/>
    <property type="molecule type" value="Genomic_DNA"/>
</dbReference>
<dbReference type="HAMAP" id="MF_00692">
    <property type="entry name" value="SelO"/>
    <property type="match status" value="1"/>
</dbReference>
<keyword evidence="2 8" id="KW-0808">Transferase</keyword>
<dbReference type="InterPro" id="IPR003846">
    <property type="entry name" value="SelO"/>
</dbReference>
<feature type="binding site" evidence="8">
    <location>
        <position position="266"/>
    </location>
    <ligand>
        <name>ATP</name>
        <dbReference type="ChEBI" id="CHEBI:30616"/>
    </ligand>
</feature>
<keyword evidence="10" id="KW-1185">Reference proteome</keyword>
<reference evidence="9" key="1">
    <citation type="journal article" date="2014" name="Int. J. Syst. Evol. Microbiol.">
        <title>Complete genome sequence of Corynebacterium casei LMG S-19264T (=DSM 44701T), isolated from a smear-ripened cheese.</title>
        <authorList>
            <consortium name="US DOE Joint Genome Institute (JGI-PGF)"/>
            <person name="Walter F."/>
            <person name="Albersmeier A."/>
            <person name="Kalinowski J."/>
            <person name="Ruckert C."/>
        </authorList>
    </citation>
    <scope>NUCLEOTIDE SEQUENCE</scope>
    <source>
        <strain evidence="9">KCTC 22169</strain>
    </source>
</reference>
<dbReference type="GO" id="GO:0070733">
    <property type="term" value="F:AMPylase activity"/>
    <property type="evidence" value="ECO:0007669"/>
    <property type="project" value="UniProtKB-EC"/>
</dbReference>
<dbReference type="EC" id="2.7.7.-" evidence="8"/>
<sequence length="486" mass="55338">MTHATNTQTVQPGQFDTRYARELPDTYAQVNPTPLRDPHWVCWNHALAEELSFPAEPDDQMLKACSGAGLYQGTEPIAQKYAGHQFGVWNPDLGDGRGLLLGEWVDPDGEHWDFHLKGAGKTPFSRFGDGRAVLRSSIREFLASEALHALGIPTTRALALVGSDEPVQREVLERGAMLTRVARTHIRFGHFEWFAFSEQTEKLEQLLNYTLKHHYPECLEHDDPTAAFFTEVVDRTATLMAHWMAHGFCHGVMNTDNMSIIGDTFDYGPYAFLDATRPDFICNHTDVQGRYAFNRQPDIALWNLQCLAQALVSHTRQDALKEALQRFAPVYNNHFLHLMGERLGLGEIEADDQELVSEWMQLLAAEERDFHHSFRTLADRPVEAWSELDDDYVDRDRFRKWREALAERLDSEPDQGRSLARARNPVSVLRTHLAQEVIEAAEQGDNAPLHSYLAALQSPFEHREEWRHWGDAPPADYVARPLSCSS</sequence>
<feature type="binding site" evidence="8">
    <location>
        <position position="257"/>
    </location>
    <ligand>
        <name>Mg(2+)</name>
        <dbReference type="ChEBI" id="CHEBI:18420"/>
    </ligand>
</feature>
<evidence type="ECO:0000256" key="6">
    <source>
        <dbReference type="ARBA" id="ARBA00022840"/>
    </source>
</evidence>
<dbReference type="Proteomes" id="UP000626148">
    <property type="component" value="Unassembled WGS sequence"/>
</dbReference>
<protein>
    <recommendedName>
        <fullName evidence="8">Protein nucleotidyltransferase YdiU</fullName>
        <ecNumber evidence="8">2.7.7.-</ecNumber>
    </recommendedName>
    <alternativeName>
        <fullName evidence="8">Protein adenylyltransferase YdiU</fullName>
        <ecNumber evidence="8">2.7.7.108</ecNumber>
    </alternativeName>
    <alternativeName>
        <fullName evidence="8">Protein uridylyltransferase YdiU</fullName>
        <ecNumber evidence="8">2.7.7.-</ecNumber>
    </alternativeName>
</protein>
<evidence type="ECO:0000256" key="3">
    <source>
        <dbReference type="ARBA" id="ARBA00022695"/>
    </source>
</evidence>
<feature type="binding site" evidence="8">
    <location>
        <position position="129"/>
    </location>
    <ligand>
        <name>ATP</name>
        <dbReference type="ChEBI" id="CHEBI:30616"/>
    </ligand>
</feature>
<feature type="binding site" evidence="8">
    <location>
        <position position="130"/>
    </location>
    <ligand>
        <name>ATP</name>
        <dbReference type="ChEBI" id="CHEBI:30616"/>
    </ligand>
</feature>
<dbReference type="GO" id="GO:0005524">
    <property type="term" value="F:ATP binding"/>
    <property type="evidence" value="ECO:0007669"/>
    <property type="project" value="UniProtKB-UniRule"/>
</dbReference>
<feature type="binding site" evidence="8">
    <location>
        <position position="96"/>
    </location>
    <ligand>
        <name>ATP</name>
        <dbReference type="ChEBI" id="CHEBI:30616"/>
    </ligand>
</feature>
<comment type="catalytic activity">
    <reaction evidence="8">
        <text>L-tyrosyl-[protein] + UTP = O-(5'-uridylyl)-L-tyrosyl-[protein] + diphosphate</text>
        <dbReference type="Rhea" id="RHEA:83887"/>
        <dbReference type="Rhea" id="RHEA-COMP:10136"/>
        <dbReference type="Rhea" id="RHEA-COMP:20238"/>
        <dbReference type="ChEBI" id="CHEBI:33019"/>
        <dbReference type="ChEBI" id="CHEBI:46398"/>
        <dbReference type="ChEBI" id="CHEBI:46858"/>
        <dbReference type="ChEBI" id="CHEBI:90602"/>
    </reaction>
</comment>
<comment type="catalytic activity">
    <reaction evidence="8">
        <text>L-seryl-[protein] + UTP = O-(5'-uridylyl)-L-seryl-[protein] + diphosphate</text>
        <dbReference type="Rhea" id="RHEA:64604"/>
        <dbReference type="Rhea" id="RHEA-COMP:9863"/>
        <dbReference type="Rhea" id="RHEA-COMP:16635"/>
        <dbReference type="ChEBI" id="CHEBI:29999"/>
        <dbReference type="ChEBI" id="CHEBI:33019"/>
        <dbReference type="ChEBI" id="CHEBI:46398"/>
        <dbReference type="ChEBI" id="CHEBI:156051"/>
    </reaction>
</comment>
<feature type="binding site" evidence="8">
    <location>
        <position position="97"/>
    </location>
    <ligand>
        <name>ATP</name>
        <dbReference type="ChEBI" id="CHEBI:30616"/>
    </ligand>
</feature>
<comment type="catalytic activity">
    <reaction evidence="8">
        <text>L-tyrosyl-[protein] + ATP = O-(5'-adenylyl)-L-tyrosyl-[protein] + diphosphate</text>
        <dbReference type="Rhea" id="RHEA:54288"/>
        <dbReference type="Rhea" id="RHEA-COMP:10136"/>
        <dbReference type="Rhea" id="RHEA-COMP:13846"/>
        <dbReference type="ChEBI" id="CHEBI:30616"/>
        <dbReference type="ChEBI" id="CHEBI:33019"/>
        <dbReference type="ChEBI" id="CHEBI:46858"/>
        <dbReference type="ChEBI" id="CHEBI:83624"/>
        <dbReference type="EC" id="2.7.7.108"/>
    </reaction>
</comment>
<feature type="binding site" evidence="8">
    <location>
        <position position="180"/>
    </location>
    <ligand>
        <name>ATP</name>
        <dbReference type="ChEBI" id="CHEBI:30616"/>
    </ligand>
</feature>
<comment type="cofactor">
    <cofactor evidence="8">
        <name>Mg(2+)</name>
        <dbReference type="ChEBI" id="CHEBI:18420"/>
    </cofactor>
    <cofactor evidence="8">
        <name>Mn(2+)</name>
        <dbReference type="ChEBI" id="CHEBI:29035"/>
    </cofactor>
</comment>
<feature type="binding site" evidence="8">
    <location>
        <position position="266"/>
    </location>
    <ligand>
        <name>Mg(2+)</name>
        <dbReference type="ChEBI" id="CHEBI:18420"/>
    </ligand>
</feature>
<feature type="binding site" evidence="8">
    <location>
        <position position="94"/>
    </location>
    <ligand>
        <name>ATP</name>
        <dbReference type="ChEBI" id="CHEBI:30616"/>
    </ligand>
</feature>
<evidence type="ECO:0000256" key="4">
    <source>
        <dbReference type="ARBA" id="ARBA00022723"/>
    </source>
</evidence>
<evidence type="ECO:0000256" key="8">
    <source>
        <dbReference type="HAMAP-Rule" id="MF_00692"/>
    </source>
</evidence>
<dbReference type="AlphaFoldDB" id="A0A918KA17"/>
<name>A0A918KA17_9GAMM</name>
<comment type="catalytic activity">
    <reaction evidence="8">
        <text>L-threonyl-[protein] + ATP = 3-O-(5'-adenylyl)-L-threonyl-[protein] + diphosphate</text>
        <dbReference type="Rhea" id="RHEA:54292"/>
        <dbReference type="Rhea" id="RHEA-COMP:11060"/>
        <dbReference type="Rhea" id="RHEA-COMP:13847"/>
        <dbReference type="ChEBI" id="CHEBI:30013"/>
        <dbReference type="ChEBI" id="CHEBI:30616"/>
        <dbReference type="ChEBI" id="CHEBI:33019"/>
        <dbReference type="ChEBI" id="CHEBI:138113"/>
        <dbReference type="EC" id="2.7.7.108"/>
    </reaction>
</comment>
<dbReference type="PANTHER" id="PTHR32057">
    <property type="entry name" value="PROTEIN ADENYLYLTRANSFERASE SELO, MITOCHONDRIAL"/>
    <property type="match status" value="1"/>
</dbReference>